<dbReference type="OrthoDB" id="9791760at2"/>
<dbReference type="InterPro" id="IPR000673">
    <property type="entry name" value="Sig_transdc_resp-reg_Me-estase"/>
</dbReference>
<evidence type="ECO:0000256" key="1">
    <source>
        <dbReference type="ARBA" id="ARBA00022801"/>
    </source>
</evidence>
<keyword evidence="1 4" id="KW-0378">Hydrolase</keyword>
<dbReference type="GO" id="GO:0005737">
    <property type="term" value="C:cytoplasm"/>
    <property type="evidence" value="ECO:0007669"/>
    <property type="project" value="InterPro"/>
</dbReference>
<organism evidence="6 7">
    <name type="scientific">Sandarakinorhabdus fusca</name>
    <dbReference type="NCBI Taxonomy" id="1439888"/>
    <lineage>
        <taxon>Bacteria</taxon>
        <taxon>Pseudomonadati</taxon>
        <taxon>Pseudomonadota</taxon>
        <taxon>Alphaproteobacteria</taxon>
        <taxon>Sphingomonadales</taxon>
        <taxon>Sphingosinicellaceae</taxon>
        <taxon>Sandarakinorhabdus</taxon>
    </lineage>
</organism>
<proteinExistence type="predicted"/>
<dbReference type="Pfam" id="PF01339">
    <property type="entry name" value="CheB_methylest"/>
    <property type="match status" value="1"/>
</dbReference>
<dbReference type="PROSITE" id="PS50122">
    <property type="entry name" value="CHEB"/>
    <property type="match status" value="1"/>
</dbReference>
<feature type="domain" description="CheB-type methylesterase" evidence="5">
    <location>
        <begin position="28"/>
        <end position="210"/>
    </location>
</feature>
<name>A0A7C9KLK3_9SPHN</name>
<dbReference type="InterPro" id="IPR035909">
    <property type="entry name" value="CheB_C"/>
</dbReference>
<dbReference type="PANTHER" id="PTHR42872">
    <property type="entry name" value="PROTEIN-GLUTAMATE METHYLESTERASE/PROTEIN-GLUTAMINE GLUTAMINASE"/>
    <property type="match status" value="1"/>
</dbReference>
<dbReference type="PANTHER" id="PTHR42872:SF6">
    <property type="entry name" value="PROTEIN-GLUTAMATE METHYLESTERASE_PROTEIN-GLUTAMINE GLUTAMINASE"/>
    <property type="match status" value="1"/>
</dbReference>
<evidence type="ECO:0000313" key="7">
    <source>
        <dbReference type="Proteomes" id="UP000481327"/>
    </source>
</evidence>
<dbReference type="CDD" id="cd16433">
    <property type="entry name" value="CheB"/>
    <property type="match status" value="1"/>
</dbReference>
<gene>
    <name evidence="6" type="ORF">F3168_03820</name>
</gene>
<dbReference type="Gene3D" id="3.40.50.180">
    <property type="entry name" value="Methylesterase CheB, C-terminal domain"/>
    <property type="match status" value="1"/>
</dbReference>
<dbReference type="EC" id="3.1.1.61" evidence="2"/>
<feature type="active site" evidence="4">
    <location>
        <position position="67"/>
    </location>
</feature>
<dbReference type="GO" id="GO:0006935">
    <property type="term" value="P:chemotaxis"/>
    <property type="evidence" value="ECO:0007669"/>
    <property type="project" value="UniProtKB-UniRule"/>
</dbReference>
<reference evidence="6 7" key="1">
    <citation type="submission" date="2019-09" db="EMBL/GenBank/DDBJ databases">
        <title>Polymorphobacter sp. isolated from a lake in China.</title>
        <authorList>
            <person name="Liu Z."/>
        </authorList>
    </citation>
    <scope>NUCLEOTIDE SEQUENCE [LARGE SCALE GENOMIC DNA]</scope>
    <source>
        <strain evidence="6 7">D40P</strain>
    </source>
</reference>
<evidence type="ECO:0000313" key="6">
    <source>
        <dbReference type="EMBL" id="MQT16384.1"/>
    </source>
</evidence>
<feature type="active site" evidence="4">
    <location>
        <position position="158"/>
    </location>
</feature>
<evidence type="ECO:0000256" key="4">
    <source>
        <dbReference type="PROSITE-ProRule" id="PRU00050"/>
    </source>
</evidence>
<dbReference type="SUPFAM" id="SSF52738">
    <property type="entry name" value="Methylesterase CheB, C-terminal domain"/>
    <property type="match status" value="1"/>
</dbReference>
<keyword evidence="4" id="KW-0145">Chemotaxis</keyword>
<comment type="catalytic activity">
    <reaction evidence="3">
        <text>[protein]-L-glutamate 5-O-methyl ester + H2O = L-glutamyl-[protein] + methanol + H(+)</text>
        <dbReference type="Rhea" id="RHEA:23236"/>
        <dbReference type="Rhea" id="RHEA-COMP:10208"/>
        <dbReference type="Rhea" id="RHEA-COMP:10311"/>
        <dbReference type="ChEBI" id="CHEBI:15377"/>
        <dbReference type="ChEBI" id="CHEBI:15378"/>
        <dbReference type="ChEBI" id="CHEBI:17790"/>
        <dbReference type="ChEBI" id="CHEBI:29973"/>
        <dbReference type="ChEBI" id="CHEBI:82795"/>
        <dbReference type="EC" id="3.1.1.61"/>
    </reaction>
</comment>
<dbReference type="EMBL" id="WIOL01000001">
    <property type="protein sequence ID" value="MQT16384.1"/>
    <property type="molecule type" value="Genomic_DNA"/>
</dbReference>
<dbReference type="AlphaFoldDB" id="A0A7C9KLK3"/>
<evidence type="ECO:0000256" key="2">
    <source>
        <dbReference type="ARBA" id="ARBA00039140"/>
    </source>
</evidence>
<evidence type="ECO:0000256" key="3">
    <source>
        <dbReference type="ARBA" id="ARBA00048267"/>
    </source>
</evidence>
<dbReference type="GO" id="GO:0000156">
    <property type="term" value="F:phosphorelay response regulator activity"/>
    <property type="evidence" value="ECO:0007669"/>
    <property type="project" value="InterPro"/>
</dbReference>
<accession>A0A7C9KLK3</accession>
<keyword evidence="7" id="KW-1185">Reference proteome</keyword>
<dbReference type="GO" id="GO:0008984">
    <property type="term" value="F:protein-glutamate methylesterase activity"/>
    <property type="evidence" value="ECO:0007669"/>
    <property type="project" value="UniProtKB-EC"/>
</dbReference>
<sequence>MQAPCSDNSGLQQRPRGTIAGLSALEGMSDGFAIIAIGASAGGVDALRTIVAALPADLNAAVFVVLHIGAHRSDLPWLLSRSGALPAAHGVDGEEVVAGRIYVAPPDHHMVIADGRVGLTKGPRENWARPAIDPLFRSAARSFGPNVAGVILTGGLNDGTAGLYEIKRRGGTAIVQDPADCLTPNMPQSAIANVDVDHIVPASAIGDLLTRLAGSIPSGSTSRQASDGQEEAMVAEFTHDLPVAVTCPDCGGALRRSELGRLTQFSCHIGHVYTAEVMLAAQFLAMERFVEQAMRSLSERAELCRQMVVQIGDDAERAAQREAWHAASQEAVEQSEPLRALITRPWIHPGLSRMDFRPQ</sequence>
<dbReference type="InterPro" id="IPR011247">
    <property type="entry name" value="Chemotax_prot-Glu_Me-esterase"/>
</dbReference>
<comment type="caution">
    <text evidence="6">The sequence shown here is derived from an EMBL/GenBank/DDBJ whole genome shotgun (WGS) entry which is preliminary data.</text>
</comment>
<evidence type="ECO:0000259" key="5">
    <source>
        <dbReference type="PROSITE" id="PS50122"/>
    </source>
</evidence>
<dbReference type="PIRSF" id="PIRSF036461">
    <property type="entry name" value="Chmtx_methlestr"/>
    <property type="match status" value="1"/>
</dbReference>
<feature type="active site" evidence="4">
    <location>
        <position position="40"/>
    </location>
</feature>
<protein>
    <recommendedName>
        <fullName evidence="2">protein-glutamate methylesterase</fullName>
        <ecNumber evidence="2">3.1.1.61</ecNumber>
    </recommendedName>
</protein>
<dbReference type="Proteomes" id="UP000481327">
    <property type="component" value="Unassembled WGS sequence"/>
</dbReference>